<reference evidence="4 5" key="1">
    <citation type="submission" date="2021-01" db="EMBL/GenBank/DDBJ databases">
        <title>011410 draft genome.</title>
        <authorList>
            <person name="Lang L."/>
        </authorList>
    </citation>
    <scope>NUCLEOTIDE SEQUENCE [LARGE SCALE GENOMIC DNA]</scope>
    <source>
        <strain evidence="4 5">KCTC 42845</strain>
    </source>
</reference>
<dbReference type="InterPro" id="IPR000683">
    <property type="entry name" value="Gfo/Idh/MocA-like_OxRdtase_N"/>
</dbReference>
<dbReference type="EMBL" id="JAESHT010000019">
    <property type="protein sequence ID" value="MBL3675257.1"/>
    <property type="molecule type" value="Genomic_DNA"/>
</dbReference>
<comment type="caution">
    <text evidence="4">The sequence shown here is derived from an EMBL/GenBank/DDBJ whole genome shotgun (WGS) entry which is preliminary data.</text>
</comment>
<keyword evidence="1" id="KW-0560">Oxidoreductase</keyword>
<dbReference type="InterPro" id="IPR036291">
    <property type="entry name" value="NAD(P)-bd_dom_sf"/>
</dbReference>
<evidence type="ECO:0000313" key="4">
    <source>
        <dbReference type="EMBL" id="MBL3675257.1"/>
    </source>
</evidence>
<sequence>MLQPVTKPVLRVGIAGAGAISQFHLIGWQQAEGVEIVAISDPDRDKAQAMADRFGIGSVHADTAEMVAQADLDVLDVIAPVGQHAPLVRLAADHGVHVVCQKPMTPTVAEAEALIAEVGDRIRFCIHENYRFRPHYAEVRGWIAEGRIGDLQHVRLTMRSASMVAPEGEVPFLLGRQPYLAHFPRLLIFEMLIHQMDALRAMVGEMDILSAVVSRTNPVLKGEDAGVIVMRQRDGGATVVLDGNISAMGYPQLPTDRLEVVGSRDTLILDRDEIWLVSDSSARTKHDLTANYQACFSGLIQSFVTGLRTGTPFPTDRLNNIETLRLMERAYEAAGWPM</sequence>
<keyword evidence="5" id="KW-1185">Reference proteome</keyword>
<evidence type="ECO:0000259" key="2">
    <source>
        <dbReference type="Pfam" id="PF01408"/>
    </source>
</evidence>
<dbReference type="Pfam" id="PF22725">
    <property type="entry name" value="GFO_IDH_MocA_C3"/>
    <property type="match status" value="1"/>
</dbReference>
<gene>
    <name evidence="4" type="ORF">JL111_17415</name>
</gene>
<feature type="domain" description="GFO/IDH/MocA-like oxidoreductase" evidence="3">
    <location>
        <begin position="136"/>
        <end position="267"/>
    </location>
</feature>
<dbReference type="InterPro" id="IPR055170">
    <property type="entry name" value="GFO_IDH_MocA-like_dom"/>
</dbReference>
<dbReference type="RefSeq" id="WP_191312019.1">
    <property type="nucleotide sequence ID" value="NZ_BNCL01000018.1"/>
</dbReference>
<dbReference type="PANTHER" id="PTHR43818">
    <property type="entry name" value="BCDNA.GH03377"/>
    <property type="match status" value="1"/>
</dbReference>
<organism evidence="4 5">
    <name type="scientific">Paracoccus aerius</name>
    <dbReference type="NCBI Taxonomy" id="1915382"/>
    <lineage>
        <taxon>Bacteria</taxon>
        <taxon>Pseudomonadati</taxon>
        <taxon>Pseudomonadota</taxon>
        <taxon>Alphaproteobacteria</taxon>
        <taxon>Rhodobacterales</taxon>
        <taxon>Paracoccaceae</taxon>
        <taxon>Paracoccus</taxon>
    </lineage>
</organism>
<dbReference type="PANTHER" id="PTHR43818:SF11">
    <property type="entry name" value="BCDNA.GH03377"/>
    <property type="match status" value="1"/>
</dbReference>
<dbReference type="InterPro" id="IPR050463">
    <property type="entry name" value="Gfo/Idh/MocA_oxidrdct_glycsds"/>
</dbReference>
<evidence type="ECO:0000256" key="1">
    <source>
        <dbReference type="ARBA" id="ARBA00023002"/>
    </source>
</evidence>
<dbReference type="SUPFAM" id="SSF55347">
    <property type="entry name" value="Glyceraldehyde-3-phosphate dehydrogenase-like, C-terminal domain"/>
    <property type="match status" value="1"/>
</dbReference>
<accession>A0ABS1S953</accession>
<dbReference type="Proteomes" id="UP000644749">
    <property type="component" value="Unassembled WGS sequence"/>
</dbReference>
<dbReference type="Pfam" id="PF01408">
    <property type="entry name" value="GFO_IDH_MocA"/>
    <property type="match status" value="1"/>
</dbReference>
<dbReference type="Gene3D" id="3.30.360.10">
    <property type="entry name" value="Dihydrodipicolinate Reductase, domain 2"/>
    <property type="match status" value="1"/>
</dbReference>
<feature type="domain" description="Gfo/Idh/MocA-like oxidoreductase N-terminal" evidence="2">
    <location>
        <begin position="10"/>
        <end position="117"/>
    </location>
</feature>
<evidence type="ECO:0000313" key="5">
    <source>
        <dbReference type="Proteomes" id="UP000644749"/>
    </source>
</evidence>
<name>A0ABS1S953_9RHOB</name>
<protein>
    <submittedName>
        <fullName evidence="4">Gfo/Idh/MocA family oxidoreductase</fullName>
    </submittedName>
</protein>
<dbReference type="Gene3D" id="3.40.50.720">
    <property type="entry name" value="NAD(P)-binding Rossmann-like Domain"/>
    <property type="match status" value="1"/>
</dbReference>
<dbReference type="SUPFAM" id="SSF51735">
    <property type="entry name" value="NAD(P)-binding Rossmann-fold domains"/>
    <property type="match status" value="1"/>
</dbReference>
<proteinExistence type="predicted"/>
<evidence type="ECO:0000259" key="3">
    <source>
        <dbReference type="Pfam" id="PF22725"/>
    </source>
</evidence>